<accession>A0AAD1VZA9</accession>
<dbReference type="Proteomes" id="UP001295444">
    <property type="component" value="Chromosome 04"/>
</dbReference>
<dbReference type="EMBL" id="OW240915">
    <property type="protein sequence ID" value="CAH2282197.1"/>
    <property type="molecule type" value="Genomic_DNA"/>
</dbReference>
<reference evidence="1" key="1">
    <citation type="submission" date="2022-03" db="EMBL/GenBank/DDBJ databases">
        <authorList>
            <person name="Alioto T."/>
            <person name="Alioto T."/>
            <person name="Gomez Garrido J."/>
        </authorList>
    </citation>
    <scope>NUCLEOTIDE SEQUENCE</scope>
</reference>
<gene>
    <name evidence="1" type="ORF">PECUL_23A004859</name>
</gene>
<evidence type="ECO:0000313" key="2">
    <source>
        <dbReference type="Proteomes" id="UP001295444"/>
    </source>
</evidence>
<dbReference type="AlphaFoldDB" id="A0AAD1VZA9"/>
<keyword evidence="2" id="KW-1185">Reference proteome</keyword>
<proteinExistence type="predicted"/>
<name>A0AAD1VZA9_PELCU</name>
<organism evidence="1 2">
    <name type="scientific">Pelobates cultripes</name>
    <name type="common">Western spadefoot toad</name>
    <dbReference type="NCBI Taxonomy" id="61616"/>
    <lineage>
        <taxon>Eukaryota</taxon>
        <taxon>Metazoa</taxon>
        <taxon>Chordata</taxon>
        <taxon>Craniata</taxon>
        <taxon>Vertebrata</taxon>
        <taxon>Euteleostomi</taxon>
        <taxon>Amphibia</taxon>
        <taxon>Batrachia</taxon>
        <taxon>Anura</taxon>
        <taxon>Pelobatoidea</taxon>
        <taxon>Pelobatidae</taxon>
        <taxon>Pelobates</taxon>
    </lineage>
</organism>
<evidence type="ECO:0000313" key="1">
    <source>
        <dbReference type="EMBL" id="CAH2282197.1"/>
    </source>
</evidence>
<protein>
    <submittedName>
        <fullName evidence="1">Uncharacterized protein</fullName>
    </submittedName>
</protein>
<sequence length="73" mass="8377">QIVQGCLLRQAFGLFHAVILADQMQSSNKKWVLEVLHPLTEKGHPSACHKFTMNRLDCYKPSPLQYSQDCQTF</sequence>
<feature type="non-terminal residue" evidence="1">
    <location>
        <position position="1"/>
    </location>
</feature>